<reference evidence="2 3" key="1">
    <citation type="journal article" date="2016" name="Gene">
        <title>PacBio SMRT assembly of a complex multi-replicon genome reveals chlorocatechol degradative operon in a region of genome plasticity.</title>
        <authorList>
            <person name="Ricker N."/>
            <person name="Shen S.Y."/>
            <person name="Goordial J."/>
            <person name="Jin S."/>
            <person name="Fulthorpe R.R."/>
        </authorList>
    </citation>
    <scope>NUCLEOTIDE SEQUENCE [LARGE SCALE GENOMIC DNA]</scope>
    <source>
        <strain evidence="2 3">OLGA172</strain>
    </source>
</reference>
<name>A0A160FJY4_9BURK</name>
<dbReference type="PANTHER" id="PTHR37844">
    <property type="entry name" value="SER/THR PROTEIN PHOSPHATASE SUPERFAMILY (AFU_ORTHOLOGUE AFUA_1G14840)"/>
    <property type="match status" value="1"/>
</dbReference>
<gene>
    <name evidence="2" type="ORF">AYM40_09840</name>
</gene>
<keyword evidence="3" id="KW-1185">Reference proteome</keyword>
<dbReference type="OrthoDB" id="356681at2"/>
<organism evidence="2 3">
    <name type="scientific">Paraburkholderia phytofirmans OLGA172</name>
    <dbReference type="NCBI Taxonomy" id="1417228"/>
    <lineage>
        <taxon>Bacteria</taxon>
        <taxon>Pseudomonadati</taxon>
        <taxon>Pseudomonadota</taxon>
        <taxon>Betaproteobacteria</taxon>
        <taxon>Burkholderiales</taxon>
        <taxon>Burkholderiaceae</taxon>
        <taxon>Paraburkholderia</taxon>
    </lineage>
</organism>
<dbReference type="GO" id="GO:0016787">
    <property type="term" value="F:hydrolase activity"/>
    <property type="evidence" value="ECO:0007669"/>
    <property type="project" value="InterPro"/>
</dbReference>
<dbReference type="Pfam" id="PF00149">
    <property type="entry name" value="Metallophos"/>
    <property type="match status" value="1"/>
</dbReference>
<accession>A0A160FJY4</accession>
<dbReference type="STRING" id="1804984.AYM40_09840"/>
<dbReference type="InterPro" id="IPR029052">
    <property type="entry name" value="Metallo-depent_PP-like"/>
</dbReference>
<dbReference type="Gene3D" id="3.60.21.10">
    <property type="match status" value="1"/>
</dbReference>
<evidence type="ECO:0000259" key="1">
    <source>
        <dbReference type="Pfam" id="PF00149"/>
    </source>
</evidence>
<dbReference type="RefSeq" id="WP_063496061.1">
    <property type="nucleotide sequence ID" value="NZ_CP014578.1"/>
</dbReference>
<feature type="domain" description="Calcineurin-like phosphoesterase" evidence="1">
    <location>
        <begin position="1"/>
        <end position="217"/>
    </location>
</feature>
<sequence length="264" mass="29787">MRIQIASDLHHEHFRDGAPGSEALALAPGVDLLVLAGDIHARTKAIGLYGQSAVPVLYVHGNHELYGNEFFTVQHQLRTNLAGTPLHFLERDEFISDRIRFLGCCLWTDYELRPQWKAVAMREAEISMNDHRLIRYGALHEFAPRNAATEHVTSRTWLESRLSAPFDGRTVVVTHHAPHPRSVPSEYSDDVLSACFASDLTPLVEKADVWIHGHIHRSADYRVDRCRVICNPRGYPTRHSTNATPVTFENPDFDPAFVIDVQAP</sequence>
<dbReference type="InterPro" id="IPR004843">
    <property type="entry name" value="Calcineurin-like_PHP"/>
</dbReference>
<dbReference type="Proteomes" id="UP000076852">
    <property type="component" value="Chromosome 1"/>
</dbReference>
<protein>
    <recommendedName>
        <fullName evidence="1">Calcineurin-like phosphoesterase domain-containing protein</fullName>
    </recommendedName>
</protein>
<dbReference type="AlphaFoldDB" id="A0A160FJY4"/>
<dbReference type="PANTHER" id="PTHR37844:SF2">
    <property type="entry name" value="SER_THR PROTEIN PHOSPHATASE SUPERFAMILY (AFU_ORTHOLOGUE AFUA_1G14840)"/>
    <property type="match status" value="1"/>
</dbReference>
<proteinExistence type="predicted"/>
<dbReference type="KEGG" id="buz:AYM40_09840"/>
<evidence type="ECO:0000313" key="3">
    <source>
        <dbReference type="Proteomes" id="UP000076852"/>
    </source>
</evidence>
<evidence type="ECO:0000313" key="2">
    <source>
        <dbReference type="EMBL" id="ANB72635.1"/>
    </source>
</evidence>
<dbReference type="EMBL" id="CP014578">
    <property type="protein sequence ID" value="ANB72635.1"/>
    <property type="molecule type" value="Genomic_DNA"/>
</dbReference>
<dbReference type="SUPFAM" id="SSF56300">
    <property type="entry name" value="Metallo-dependent phosphatases"/>
    <property type="match status" value="1"/>
</dbReference>